<dbReference type="CDD" id="cd00082">
    <property type="entry name" value="HisKA"/>
    <property type="match status" value="1"/>
</dbReference>
<proteinExistence type="predicted"/>
<dbReference type="InterPro" id="IPR005467">
    <property type="entry name" value="His_kinase_dom"/>
</dbReference>
<dbReference type="AlphaFoldDB" id="A0A8U0HS91"/>
<dbReference type="PANTHER" id="PTHR43711:SF1">
    <property type="entry name" value="HISTIDINE KINASE 1"/>
    <property type="match status" value="1"/>
</dbReference>
<sequence length="416" mass="45130">MSPNSDAPRSLPSEQIPSLLVGLGGLFFLLFLAGQYVFYRAQFGLSEGLAVSFSLYVIFMAALIGGGYWLGRSDLPPKRYPRIGGWVLGGLLFFLTINLAIMASWSGGTTPFRFSWGLWAANVGASGGLLVGCVEARAIQRELEAQRASMRAEQAEGQRQWFDYLNGLLRHEVLNTTNVIIGYASVLLEDDDLDGATESALERIYRQGQDMTKVIRDVQVLIELTQDDADLRPVDLRDVLDDELRVIAENYEAVEIETAVPESLLVTADDLLPRIFGNLLRNAVEHHDGDRPRIRVTAERTGETVAVRVADDGPGVPAKERAALFERSDNSGATHGLGLYIVQTLTERYDGSVELTETGPEGSVFTVTLPAADRGEAVEEANESVGESGETVGDSTETPGESSELAEKSGETTVEG</sequence>
<protein>
    <recommendedName>
        <fullName evidence="2">histidine kinase</fullName>
        <ecNumber evidence="2">2.7.13.3</ecNumber>
    </recommendedName>
</protein>
<keyword evidence="11" id="KW-1185">Reference proteome</keyword>
<dbReference type="EC" id="2.7.13.3" evidence="2"/>
<dbReference type="PANTHER" id="PTHR43711">
    <property type="entry name" value="TWO-COMPONENT HISTIDINE KINASE"/>
    <property type="match status" value="1"/>
</dbReference>
<evidence type="ECO:0000256" key="5">
    <source>
        <dbReference type="ARBA" id="ARBA00022777"/>
    </source>
</evidence>
<evidence type="ECO:0000256" key="4">
    <source>
        <dbReference type="ARBA" id="ARBA00022679"/>
    </source>
</evidence>
<reference evidence="10 11" key="1">
    <citation type="submission" date="2022-04" db="EMBL/GenBank/DDBJ databases">
        <title>Diverse halophilic archaea isolated from saline environments.</title>
        <authorList>
            <person name="Cui H.-L."/>
        </authorList>
    </citation>
    <scope>NUCLEOTIDE SEQUENCE [LARGE SCALE GENOMIC DNA]</scope>
    <source>
        <strain evidence="10 11">XZYJT49</strain>
    </source>
</reference>
<evidence type="ECO:0000256" key="3">
    <source>
        <dbReference type="ARBA" id="ARBA00022553"/>
    </source>
</evidence>
<dbReference type="InterPro" id="IPR036890">
    <property type="entry name" value="HATPase_C_sf"/>
</dbReference>
<gene>
    <name evidence="10" type="ORF">M0R89_14515</name>
</gene>
<accession>A0A8U0HS91</accession>
<keyword evidence="6" id="KW-0902">Two-component regulatory system</keyword>
<evidence type="ECO:0000256" key="2">
    <source>
        <dbReference type="ARBA" id="ARBA00012438"/>
    </source>
</evidence>
<evidence type="ECO:0000256" key="6">
    <source>
        <dbReference type="ARBA" id="ARBA00023012"/>
    </source>
</evidence>
<feature type="transmembrane region" description="Helical" evidence="8">
    <location>
        <begin position="83"/>
        <end position="104"/>
    </location>
</feature>
<dbReference type="PRINTS" id="PR00344">
    <property type="entry name" value="BCTRLSENSOR"/>
</dbReference>
<dbReference type="RefSeq" id="WP_248649799.1">
    <property type="nucleotide sequence ID" value="NZ_CP096659.1"/>
</dbReference>
<dbReference type="Proteomes" id="UP000830729">
    <property type="component" value="Chromosome"/>
</dbReference>
<dbReference type="SMART" id="SM00387">
    <property type="entry name" value="HATPase_c"/>
    <property type="match status" value="1"/>
</dbReference>
<dbReference type="InterPro" id="IPR050736">
    <property type="entry name" value="Sensor_HK_Regulatory"/>
</dbReference>
<keyword evidence="5" id="KW-0418">Kinase</keyword>
<dbReference type="Pfam" id="PF02518">
    <property type="entry name" value="HATPase_c"/>
    <property type="match status" value="1"/>
</dbReference>
<dbReference type="EMBL" id="CP096659">
    <property type="protein sequence ID" value="UPV73747.1"/>
    <property type="molecule type" value="Genomic_DNA"/>
</dbReference>
<dbReference type="GeneID" id="72186436"/>
<dbReference type="SUPFAM" id="SSF55874">
    <property type="entry name" value="ATPase domain of HSP90 chaperone/DNA topoisomerase II/histidine kinase"/>
    <property type="match status" value="1"/>
</dbReference>
<feature type="region of interest" description="Disordered" evidence="7">
    <location>
        <begin position="372"/>
        <end position="416"/>
    </location>
</feature>
<dbReference type="InterPro" id="IPR003661">
    <property type="entry name" value="HisK_dim/P_dom"/>
</dbReference>
<keyword evidence="10" id="KW-0547">Nucleotide-binding</keyword>
<evidence type="ECO:0000313" key="10">
    <source>
        <dbReference type="EMBL" id="UPV73747.1"/>
    </source>
</evidence>
<dbReference type="PROSITE" id="PS50109">
    <property type="entry name" value="HIS_KIN"/>
    <property type="match status" value="1"/>
</dbReference>
<feature type="domain" description="Histidine kinase" evidence="9">
    <location>
        <begin position="168"/>
        <end position="373"/>
    </location>
</feature>
<keyword evidence="3" id="KW-0597">Phosphoprotein</keyword>
<dbReference type="Gene3D" id="3.30.565.10">
    <property type="entry name" value="Histidine kinase-like ATPase, C-terminal domain"/>
    <property type="match status" value="1"/>
</dbReference>
<keyword evidence="4" id="KW-0808">Transferase</keyword>
<keyword evidence="8" id="KW-0812">Transmembrane</keyword>
<evidence type="ECO:0000256" key="7">
    <source>
        <dbReference type="SAM" id="MobiDB-lite"/>
    </source>
</evidence>
<keyword evidence="8" id="KW-1133">Transmembrane helix</keyword>
<dbReference type="CDD" id="cd00075">
    <property type="entry name" value="HATPase"/>
    <property type="match status" value="1"/>
</dbReference>
<keyword evidence="8" id="KW-0472">Membrane</keyword>
<evidence type="ECO:0000313" key="11">
    <source>
        <dbReference type="Proteomes" id="UP000830729"/>
    </source>
</evidence>
<evidence type="ECO:0000259" key="9">
    <source>
        <dbReference type="PROSITE" id="PS50109"/>
    </source>
</evidence>
<feature type="transmembrane region" description="Helical" evidence="8">
    <location>
        <begin position="50"/>
        <end position="71"/>
    </location>
</feature>
<dbReference type="Gene3D" id="1.10.287.130">
    <property type="match status" value="1"/>
</dbReference>
<dbReference type="InterPro" id="IPR003594">
    <property type="entry name" value="HATPase_dom"/>
</dbReference>
<dbReference type="InterPro" id="IPR004358">
    <property type="entry name" value="Sig_transdc_His_kin-like_C"/>
</dbReference>
<feature type="transmembrane region" description="Helical" evidence="8">
    <location>
        <begin position="19"/>
        <end position="38"/>
    </location>
</feature>
<organism evidence="10 11">
    <name type="scientific">Halorussus limi</name>
    <dbReference type="NCBI Taxonomy" id="2938695"/>
    <lineage>
        <taxon>Archaea</taxon>
        <taxon>Methanobacteriati</taxon>
        <taxon>Methanobacteriota</taxon>
        <taxon>Stenosarchaea group</taxon>
        <taxon>Halobacteria</taxon>
        <taxon>Halobacteriales</taxon>
        <taxon>Haladaptataceae</taxon>
        <taxon>Halorussus</taxon>
    </lineage>
</organism>
<evidence type="ECO:0000256" key="8">
    <source>
        <dbReference type="SAM" id="Phobius"/>
    </source>
</evidence>
<name>A0A8U0HS91_9EURY</name>
<dbReference type="GO" id="GO:0005524">
    <property type="term" value="F:ATP binding"/>
    <property type="evidence" value="ECO:0007669"/>
    <property type="project" value="UniProtKB-KW"/>
</dbReference>
<dbReference type="KEGG" id="halx:M0R89_14515"/>
<dbReference type="GO" id="GO:0000155">
    <property type="term" value="F:phosphorelay sensor kinase activity"/>
    <property type="evidence" value="ECO:0007669"/>
    <property type="project" value="InterPro"/>
</dbReference>
<comment type="catalytic activity">
    <reaction evidence="1">
        <text>ATP + protein L-histidine = ADP + protein N-phospho-L-histidine.</text>
        <dbReference type="EC" id="2.7.13.3"/>
    </reaction>
</comment>
<evidence type="ECO:0000256" key="1">
    <source>
        <dbReference type="ARBA" id="ARBA00000085"/>
    </source>
</evidence>
<keyword evidence="10" id="KW-0067">ATP-binding</keyword>